<reference evidence="2 3" key="1">
    <citation type="submission" date="2023-09" db="EMBL/GenBank/DDBJ databases">
        <authorList>
            <person name="Wang M."/>
        </authorList>
    </citation>
    <scope>NUCLEOTIDE SEQUENCE [LARGE SCALE GENOMIC DNA]</scope>
    <source>
        <strain evidence="2">GT-2023</strain>
        <tissue evidence="2">Liver</tissue>
    </source>
</reference>
<evidence type="ECO:0000313" key="3">
    <source>
        <dbReference type="Proteomes" id="UP001558613"/>
    </source>
</evidence>
<feature type="region of interest" description="Disordered" evidence="1">
    <location>
        <begin position="82"/>
        <end position="111"/>
    </location>
</feature>
<sequence length="111" mass="12189">MSECERRGNSSIENVCLRERESEHVCVSDHINHFSAAAARSPIYPKISLLKSPSDIIWLFTEFSGGRANTAGHVMDMGCQGGLSSREQNQRPSARSGIAVLTINMRTAKQP</sequence>
<proteinExistence type="predicted"/>
<name>A0ABR3MTQ6_9TELE</name>
<comment type="caution">
    <text evidence="2">The sequence shown here is derived from an EMBL/GenBank/DDBJ whole genome shotgun (WGS) entry which is preliminary data.</text>
</comment>
<organism evidence="2 3">
    <name type="scientific">Cirrhinus molitorella</name>
    <name type="common">mud carp</name>
    <dbReference type="NCBI Taxonomy" id="172907"/>
    <lineage>
        <taxon>Eukaryota</taxon>
        <taxon>Metazoa</taxon>
        <taxon>Chordata</taxon>
        <taxon>Craniata</taxon>
        <taxon>Vertebrata</taxon>
        <taxon>Euteleostomi</taxon>
        <taxon>Actinopterygii</taxon>
        <taxon>Neopterygii</taxon>
        <taxon>Teleostei</taxon>
        <taxon>Ostariophysi</taxon>
        <taxon>Cypriniformes</taxon>
        <taxon>Cyprinidae</taxon>
        <taxon>Labeoninae</taxon>
        <taxon>Labeonini</taxon>
        <taxon>Cirrhinus</taxon>
    </lineage>
</organism>
<dbReference type="Proteomes" id="UP001558613">
    <property type="component" value="Unassembled WGS sequence"/>
</dbReference>
<accession>A0ABR3MTQ6</accession>
<dbReference type="EMBL" id="JAYMGO010000009">
    <property type="protein sequence ID" value="KAL1268017.1"/>
    <property type="molecule type" value="Genomic_DNA"/>
</dbReference>
<feature type="compositionally biased region" description="Polar residues" evidence="1">
    <location>
        <begin position="82"/>
        <end position="93"/>
    </location>
</feature>
<evidence type="ECO:0000256" key="1">
    <source>
        <dbReference type="SAM" id="MobiDB-lite"/>
    </source>
</evidence>
<evidence type="ECO:0000313" key="2">
    <source>
        <dbReference type="EMBL" id="KAL1268017.1"/>
    </source>
</evidence>
<gene>
    <name evidence="2" type="ORF">QQF64_033380</name>
</gene>
<keyword evidence="3" id="KW-1185">Reference proteome</keyword>
<protein>
    <submittedName>
        <fullName evidence="2">Uncharacterized protein</fullName>
    </submittedName>
</protein>